<gene>
    <name evidence="2" type="ORF">SAMN02745220_05229</name>
</gene>
<dbReference type="RefSeq" id="WP_073617193.1">
    <property type="nucleotide sequence ID" value="NZ_FRFE01000065.1"/>
</dbReference>
<dbReference type="OrthoDB" id="9797178at2"/>
<protein>
    <submittedName>
        <fullName evidence="2">Predicted N-acetyltransferase YhbS</fullName>
    </submittedName>
</protein>
<dbReference type="PROSITE" id="PS51186">
    <property type="entry name" value="GNAT"/>
    <property type="match status" value="1"/>
</dbReference>
<evidence type="ECO:0000313" key="3">
    <source>
        <dbReference type="Proteomes" id="UP000184603"/>
    </source>
</evidence>
<dbReference type="STRING" id="1121416.SAMN02745220_05229"/>
<accession>A0A1M7YLZ2</accession>
<dbReference type="Gene3D" id="3.40.630.30">
    <property type="match status" value="1"/>
</dbReference>
<dbReference type="InterPro" id="IPR000182">
    <property type="entry name" value="GNAT_dom"/>
</dbReference>
<sequence length="211" mass="24585">MIIRNEKEDDHRIVEELTKRAFWNLHVPGCNEHYLVHQMRSHPDFLPELAFVLEIEGKIIGNIMYTKSKLLNNQNHEAIILTFGPVSIEPQYQRKGYGKKLIEHSFEKAKRMGYNYIVIYGNPCNYVGLGFKSCKRFNIYVGDEIYPSALLVKQIGDNSLSNEKWRFVESGIYAVDNNEAELFDKGFEAMPKEVNDYQEEFYIMSNSRVTA</sequence>
<evidence type="ECO:0000313" key="2">
    <source>
        <dbReference type="EMBL" id="SHO53618.1"/>
    </source>
</evidence>
<dbReference type="GO" id="GO:0016747">
    <property type="term" value="F:acyltransferase activity, transferring groups other than amino-acyl groups"/>
    <property type="evidence" value="ECO:0007669"/>
    <property type="project" value="InterPro"/>
</dbReference>
<dbReference type="Pfam" id="PF00583">
    <property type="entry name" value="Acetyltransf_1"/>
    <property type="match status" value="1"/>
</dbReference>
<dbReference type="CDD" id="cd04301">
    <property type="entry name" value="NAT_SF"/>
    <property type="match status" value="1"/>
</dbReference>
<reference evidence="2 3" key="1">
    <citation type="submission" date="2016-12" db="EMBL/GenBank/DDBJ databases">
        <authorList>
            <person name="Song W.-J."/>
            <person name="Kurnit D.M."/>
        </authorList>
    </citation>
    <scope>NUCLEOTIDE SEQUENCE [LARGE SCALE GENOMIC DNA]</scope>
    <source>
        <strain evidence="2 3">DSM 18488</strain>
    </source>
</reference>
<keyword evidence="3" id="KW-1185">Reference proteome</keyword>
<dbReference type="InterPro" id="IPR016181">
    <property type="entry name" value="Acyl_CoA_acyltransferase"/>
</dbReference>
<dbReference type="SUPFAM" id="SSF55729">
    <property type="entry name" value="Acyl-CoA N-acyltransferases (Nat)"/>
    <property type="match status" value="1"/>
</dbReference>
<dbReference type="AlphaFoldDB" id="A0A1M7YLZ2"/>
<dbReference type="EMBL" id="FRFE01000065">
    <property type="protein sequence ID" value="SHO53618.1"/>
    <property type="molecule type" value="Genomic_DNA"/>
</dbReference>
<organism evidence="2 3">
    <name type="scientific">Desulfopila aestuarii DSM 18488</name>
    <dbReference type="NCBI Taxonomy" id="1121416"/>
    <lineage>
        <taxon>Bacteria</taxon>
        <taxon>Pseudomonadati</taxon>
        <taxon>Thermodesulfobacteriota</taxon>
        <taxon>Desulfobulbia</taxon>
        <taxon>Desulfobulbales</taxon>
        <taxon>Desulfocapsaceae</taxon>
        <taxon>Desulfopila</taxon>
    </lineage>
</organism>
<dbReference type="Proteomes" id="UP000184603">
    <property type="component" value="Unassembled WGS sequence"/>
</dbReference>
<feature type="domain" description="N-acetyltransferase" evidence="1">
    <location>
        <begin position="1"/>
        <end position="152"/>
    </location>
</feature>
<keyword evidence="2" id="KW-0808">Transferase</keyword>
<evidence type="ECO:0000259" key="1">
    <source>
        <dbReference type="PROSITE" id="PS51186"/>
    </source>
</evidence>
<name>A0A1M7YLZ2_9BACT</name>
<proteinExistence type="predicted"/>